<proteinExistence type="predicted"/>
<gene>
    <name evidence="1" type="ORF">EFB08_12555</name>
</gene>
<dbReference type="EMBL" id="RJJD01000008">
    <property type="protein sequence ID" value="RNI25683.1"/>
    <property type="molecule type" value="Genomic_DNA"/>
</dbReference>
<evidence type="ECO:0000313" key="1">
    <source>
        <dbReference type="EMBL" id="RNI25683.1"/>
    </source>
</evidence>
<comment type="caution">
    <text evidence="1">The sequence shown here is derived from an EMBL/GenBank/DDBJ whole genome shotgun (WGS) entry which is preliminary data.</text>
</comment>
<accession>A0A3M9MLC5</accession>
<protein>
    <submittedName>
        <fullName evidence="1">Uncharacterized protein</fullName>
    </submittedName>
</protein>
<organism evidence="1 2">
    <name type="scientific">Rufibacter latericius</name>
    <dbReference type="NCBI Taxonomy" id="2487040"/>
    <lineage>
        <taxon>Bacteria</taxon>
        <taxon>Pseudomonadati</taxon>
        <taxon>Bacteroidota</taxon>
        <taxon>Cytophagia</taxon>
        <taxon>Cytophagales</taxon>
        <taxon>Hymenobacteraceae</taxon>
        <taxon>Rufibacter</taxon>
    </lineage>
</organism>
<evidence type="ECO:0000313" key="2">
    <source>
        <dbReference type="Proteomes" id="UP000272117"/>
    </source>
</evidence>
<reference evidence="1 2" key="1">
    <citation type="submission" date="2018-11" db="EMBL/GenBank/DDBJ databases">
        <title>Rufibacter latericius sp. nov., isolated from water in Baiyang Lake.</title>
        <authorList>
            <person name="Yang Y."/>
        </authorList>
    </citation>
    <scope>NUCLEOTIDE SEQUENCE [LARGE SCALE GENOMIC DNA]</scope>
    <source>
        <strain evidence="1 2">R-22-1c-1</strain>
    </source>
</reference>
<dbReference type="Proteomes" id="UP000272117">
    <property type="component" value="Unassembled WGS sequence"/>
</dbReference>
<dbReference type="AlphaFoldDB" id="A0A3M9MLC5"/>
<keyword evidence="2" id="KW-1185">Reference proteome</keyword>
<name>A0A3M9MLC5_9BACT</name>
<sequence>MFIFAEITSKRNSGDLKGTCAARAPNLSVMRVSYKFCGSKKQIFFQVYLFLVKELLLEKHFQE</sequence>